<dbReference type="OrthoDB" id="8963209at2"/>
<name>A0A5C5PEN7_9PSED</name>
<evidence type="ECO:0000313" key="1">
    <source>
        <dbReference type="EMBL" id="TWR64437.1"/>
    </source>
</evidence>
<dbReference type="EMBL" id="VFES01000012">
    <property type="protein sequence ID" value="TWR64437.1"/>
    <property type="molecule type" value="Genomic_DNA"/>
</dbReference>
<dbReference type="Proteomes" id="UP000317267">
    <property type="component" value="Unassembled WGS sequence"/>
</dbReference>
<protein>
    <submittedName>
        <fullName evidence="1">Uncharacterized protein</fullName>
    </submittedName>
</protein>
<organism evidence="1 2">
    <name type="scientific">Pseudomonas grimontii</name>
    <dbReference type="NCBI Taxonomy" id="129847"/>
    <lineage>
        <taxon>Bacteria</taxon>
        <taxon>Pseudomonadati</taxon>
        <taxon>Pseudomonadota</taxon>
        <taxon>Gammaproteobacteria</taxon>
        <taxon>Pseudomonadales</taxon>
        <taxon>Pseudomonadaceae</taxon>
        <taxon>Pseudomonas</taxon>
    </lineage>
</organism>
<comment type="caution">
    <text evidence="1">The sequence shown here is derived from an EMBL/GenBank/DDBJ whole genome shotgun (WGS) entry which is preliminary data.</text>
</comment>
<accession>A0A5C5PEN7</accession>
<sequence>MPTQLEIAEHLDMSERAARDVLKRLNLDWQAVSLADIRTAYIRDLREKAAGRGGSQLERLNKARIDDLEQKAANGRLVYHEKLRVLIPADDAEQVLSDWTSYANLEYLGCIERLIQDIDNVLKVTVDRAGVNKIVGPTLERIAGYAQNLGAQLVGSSDEVQPAA</sequence>
<gene>
    <name evidence="1" type="ORF">FIV39_19835</name>
</gene>
<reference evidence="1 2" key="1">
    <citation type="submission" date="2019-06" db="EMBL/GenBank/DDBJ databases">
        <title>Pseudomonas bimorpha sp. nov. isolated from bovine raw milk and skim milk concentrate.</title>
        <authorList>
            <person name="Hofmann K."/>
            <person name="Huptas C."/>
            <person name="Doll E."/>
            <person name="Scherer S."/>
            <person name="Wenning M."/>
        </authorList>
    </citation>
    <scope>NUCLEOTIDE SEQUENCE [LARGE SCALE GENOMIC DNA]</scope>
    <source>
        <strain evidence="1 2">DSM 17515</strain>
    </source>
</reference>
<proteinExistence type="predicted"/>
<evidence type="ECO:0000313" key="2">
    <source>
        <dbReference type="Proteomes" id="UP000317267"/>
    </source>
</evidence>
<dbReference type="AlphaFoldDB" id="A0A5C5PEN7"/>
<dbReference type="RefSeq" id="WP_053130817.1">
    <property type="nucleotide sequence ID" value="NZ_VFES01000012.1"/>
</dbReference>